<comment type="caution">
    <text evidence="5">The sequence shown here is derived from an EMBL/GenBank/DDBJ whole genome shotgun (WGS) entry which is preliminary data.</text>
</comment>
<proteinExistence type="predicted"/>
<feature type="compositionally biased region" description="Polar residues" evidence="3">
    <location>
        <begin position="491"/>
        <end position="530"/>
    </location>
</feature>
<dbReference type="Pfam" id="PF00293">
    <property type="entry name" value="NUDIX"/>
    <property type="match status" value="1"/>
</dbReference>
<feature type="domain" description="Nudix hydrolase" evidence="4">
    <location>
        <begin position="526"/>
        <end position="654"/>
    </location>
</feature>
<dbReference type="InterPro" id="IPR015797">
    <property type="entry name" value="NUDIX_hydrolase-like_dom_sf"/>
</dbReference>
<dbReference type="InterPro" id="IPR000086">
    <property type="entry name" value="NUDIX_hydrolase_dom"/>
</dbReference>
<reference evidence="5 6" key="1">
    <citation type="journal article" date="2019" name="Nat. Med.">
        <title>A library of human gut bacterial isolates paired with longitudinal multiomics data enables mechanistic microbiome research.</title>
        <authorList>
            <person name="Poyet M."/>
            <person name="Groussin M."/>
            <person name="Gibbons S.M."/>
            <person name="Avila-Pacheco J."/>
            <person name="Jiang X."/>
            <person name="Kearney S.M."/>
            <person name="Perrotta A.R."/>
            <person name="Berdy B."/>
            <person name="Zhao S."/>
            <person name="Lieberman T.D."/>
            <person name="Swanson P.K."/>
            <person name="Smith M."/>
            <person name="Roesemann S."/>
            <person name="Alexander J.E."/>
            <person name="Rich S.A."/>
            <person name="Livny J."/>
            <person name="Vlamakis H."/>
            <person name="Clish C."/>
            <person name="Bullock K."/>
            <person name="Deik A."/>
            <person name="Scott J."/>
            <person name="Pierce K.A."/>
            <person name="Xavier R.J."/>
            <person name="Alm E.J."/>
        </authorList>
    </citation>
    <scope>NUCLEOTIDE SEQUENCE [LARGE SCALE GENOMIC DNA]</scope>
    <source>
        <strain evidence="5 6">BIOML-A2</strain>
    </source>
</reference>
<dbReference type="EMBL" id="WKPR01000004">
    <property type="protein sequence ID" value="MSB19041.1"/>
    <property type="molecule type" value="Genomic_DNA"/>
</dbReference>
<dbReference type="GO" id="GO:0016787">
    <property type="term" value="F:hydrolase activity"/>
    <property type="evidence" value="ECO:0007669"/>
    <property type="project" value="UniProtKB-KW"/>
</dbReference>
<evidence type="ECO:0000313" key="5">
    <source>
        <dbReference type="EMBL" id="MSB19041.1"/>
    </source>
</evidence>
<dbReference type="Gene3D" id="3.90.79.10">
    <property type="entry name" value="Nucleoside Triphosphate Pyrophosphohydrolase"/>
    <property type="match status" value="1"/>
</dbReference>
<organism evidence="5 6">
    <name type="scientific">Flavonifractor plautii</name>
    <name type="common">Fusobacterium plautii</name>
    <dbReference type="NCBI Taxonomy" id="292800"/>
    <lineage>
        <taxon>Bacteria</taxon>
        <taxon>Bacillati</taxon>
        <taxon>Bacillota</taxon>
        <taxon>Clostridia</taxon>
        <taxon>Eubacteriales</taxon>
        <taxon>Oscillospiraceae</taxon>
        <taxon>Flavonifractor</taxon>
    </lineage>
</organism>
<evidence type="ECO:0000256" key="2">
    <source>
        <dbReference type="ARBA" id="ARBA00022801"/>
    </source>
</evidence>
<comment type="cofactor">
    <cofactor evidence="1">
        <name>Mg(2+)</name>
        <dbReference type="ChEBI" id="CHEBI:18420"/>
    </cofactor>
</comment>
<dbReference type="SUPFAM" id="SSF55811">
    <property type="entry name" value="Nudix"/>
    <property type="match status" value="1"/>
</dbReference>
<dbReference type="PROSITE" id="PS51462">
    <property type="entry name" value="NUDIX"/>
    <property type="match status" value="1"/>
</dbReference>
<evidence type="ECO:0000256" key="1">
    <source>
        <dbReference type="ARBA" id="ARBA00001946"/>
    </source>
</evidence>
<evidence type="ECO:0000259" key="4">
    <source>
        <dbReference type="PROSITE" id="PS51462"/>
    </source>
</evidence>
<dbReference type="InterPro" id="IPR020084">
    <property type="entry name" value="NUDIX_hydrolase_CS"/>
</dbReference>
<evidence type="ECO:0000256" key="3">
    <source>
        <dbReference type="SAM" id="MobiDB-lite"/>
    </source>
</evidence>
<keyword evidence="2" id="KW-0378">Hydrolase</keyword>
<gene>
    <name evidence="5" type="ORF">GKE97_05860</name>
</gene>
<dbReference type="AlphaFoldDB" id="A0A6I2QYY2"/>
<dbReference type="Pfam" id="PF06381">
    <property type="entry name" value="Phage_portal_3"/>
    <property type="match status" value="1"/>
</dbReference>
<accession>A0A6I2QYY2</accession>
<evidence type="ECO:0000313" key="6">
    <source>
        <dbReference type="Proteomes" id="UP000434475"/>
    </source>
</evidence>
<dbReference type="PANTHER" id="PTHR43046:SF2">
    <property type="entry name" value="8-OXO-DGTP DIPHOSPHATASE-RELATED"/>
    <property type="match status" value="1"/>
</dbReference>
<dbReference type="InterPro" id="IPR024459">
    <property type="entry name" value="Acb1-like_N"/>
</dbReference>
<dbReference type="Proteomes" id="UP000434475">
    <property type="component" value="Unassembled WGS sequence"/>
</dbReference>
<name>A0A6I2QYY2_FLAPL</name>
<feature type="region of interest" description="Disordered" evidence="3">
    <location>
        <begin position="478"/>
        <end position="530"/>
    </location>
</feature>
<dbReference type="PANTHER" id="PTHR43046">
    <property type="entry name" value="GDP-MANNOSE MANNOSYL HYDROLASE"/>
    <property type="match status" value="1"/>
</dbReference>
<sequence>MRRYERMDFEEASAALAQKARIERGRAIIQQKKGLQSVRPYRTDGYINVLNKYGTARDNSEAYEFVAEPIVPDTKLTVQYEDNGLFAKIIDTPAEEAVKHGIDLGLKDDALNDFVEKALDALEWEEKAATAIKWARLYGGSIIVMLIDDGRGLEEPLDWNNIRSIDELRVFERAVVQPDYASIYSSDPMRAVRNQASKFAMPEYYYVQSLYGSFTVHESRCLVFRNGILPERVTNPVYRFWGPPEFVRIKRAMKDAMVAHGNGPKLLDRSVQPIYKMKNLASLLAAEGGDEIVMKRLEIIDLARGILNSIAIDSDGEDWDFKSIPFSGVKDVIDTTCNMLSAVTNIPQTILFGRSPAGENSTGDSDFENYYNYIERIQKLMLKKNVRTLLDILFKAGRANGEIQEKPDYKLTFNPLWSLSDTEQANVDKVRADIELVKAQTAQAYVQMQAMDPSEVRAALARSEEFMVEDILDDQDEDWGLSDIGPDLSGVSGNLPPTLSEPSDTVTGLSTAQQPMSQDTPNQDGAGQPTSAATLVVKDGKILVGARLNGEGICGPGGHIEDGETPEQAARREALEEFGIQLGPVYCLGQLDGLPEEYGLPVIFLCTDFAGEPVCDGSEMQVPDFLSFETLHDVEEISEGTLFPPFRQSLQLLADVLCGGDAS</sequence>
<dbReference type="PROSITE" id="PS00893">
    <property type="entry name" value="NUDIX_BOX"/>
    <property type="match status" value="1"/>
</dbReference>
<protein>
    <submittedName>
        <fullName evidence="5">DUF1073 domain-containing protein</fullName>
    </submittedName>
</protein>